<dbReference type="InterPro" id="IPR001623">
    <property type="entry name" value="DnaJ_domain"/>
</dbReference>
<dbReference type="InterPro" id="IPR036869">
    <property type="entry name" value="J_dom_sf"/>
</dbReference>
<dbReference type="SUPFAM" id="SSF46565">
    <property type="entry name" value="Chaperone J-domain"/>
    <property type="match status" value="1"/>
</dbReference>
<dbReference type="PANTHER" id="PTHR24075:SF0">
    <property type="entry name" value="TRANSLOCATION PROTEIN SEC63 HOMOLOG"/>
    <property type="match status" value="1"/>
</dbReference>
<dbReference type="Pfam" id="PF00226">
    <property type="entry name" value="DnaJ"/>
    <property type="match status" value="1"/>
</dbReference>
<organism evidence="12 13">
    <name type="scientific">Bemisia tabaci</name>
    <name type="common">Sweetpotato whitefly</name>
    <name type="synonym">Aleurodes tabaci</name>
    <dbReference type="NCBI Taxonomy" id="7038"/>
    <lineage>
        <taxon>Eukaryota</taxon>
        <taxon>Metazoa</taxon>
        <taxon>Ecdysozoa</taxon>
        <taxon>Arthropoda</taxon>
        <taxon>Hexapoda</taxon>
        <taxon>Insecta</taxon>
        <taxon>Pterygota</taxon>
        <taxon>Neoptera</taxon>
        <taxon>Paraneoptera</taxon>
        <taxon>Hemiptera</taxon>
        <taxon>Sternorrhyncha</taxon>
        <taxon>Aleyrodoidea</taxon>
        <taxon>Aleyrodidae</taxon>
        <taxon>Aleyrodinae</taxon>
        <taxon>Bemisia</taxon>
    </lineage>
</organism>
<keyword evidence="6 10" id="KW-1133">Transmembrane helix</keyword>
<dbReference type="Gene3D" id="1.10.287.110">
    <property type="entry name" value="DnaJ domain"/>
    <property type="match status" value="1"/>
</dbReference>
<dbReference type="GO" id="GO:0006620">
    <property type="term" value="P:post-translational protein targeting to endoplasmic reticulum membrane"/>
    <property type="evidence" value="ECO:0007669"/>
    <property type="project" value="TreeGrafter"/>
</dbReference>
<keyword evidence="4" id="KW-0256">Endoplasmic reticulum</keyword>
<evidence type="ECO:0000259" key="11">
    <source>
        <dbReference type="PROSITE" id="PS50076"/>
    </source>
</evidence>
<dbReference type="SUPFAM" id="SSF158702">
    <property type="entry name" value="Sec63 N-terminal domain-like"/>
    <property type="match status" value="1"/>
</dbReference>
<comment type="subcellular location">
    <subcellularLocation>
        <location evidence="1">Endoplasmic reticulum membrane</location>
        <topology evidence="1">Multi-pass membrane protein</topology>
    </subcellularLocation>
</comment>
<dbReference type="FunFam" id="1.10.287.110:FF:000063">
    <property type="entry name" value="Translocation protein SEC63"/>
    <property type="match status" value="1"/>
</dbReference>
<dbReference type="Gene3D" id="1.10.150.20">
    <property type="entry name" value="5' to 3' exonuclease, C-terminal subdomain"/>
    <property type="match status" value="1"/>
</dbReference>
<evidence type="ECO:0000256" key="9">
    <source>
        <dbReference type="SAM" id="MobiDB-lite"/>
    </source>
</evidence>
<dbReference type="GO" id="GO:0003723">
    <property type="term" value="F:RNA binding"/>
    <property type="evidence" value="ECO:0007669"/>
    <property type="project" value="TreeGrafter"/>
</dbReference>
<evidence type="ECO:0000256" key="4">
    <source>
        <dbReference type="ARBA" id="ARBA00022824"/>
    </source>
</evidence>
<dbReference type="AlphaFoldDB" id="A0A9P0AF65"/>
<feature type="compositionally biased region" description="Basic and acidic residues" evidence="9">
    <location>
        <begin position="600"/>
        <end position="610"/>
    </location>
</feature>
<evidence type="ECO:0000256" key="10">
    <source>
        <dbReference type="SAM" id="Phobius"/>
    </source>
</evidence>
<evidence type="ECO:0000256" key="7">
    <source>
        <dbReference type="ARBA" id="ARBA00023136"/>
    </source>
</evidence>
<evidence type="ECO:0000256" key="6">
    <source>
        <dbReference type="ARBA" id="ARBA00022989"/>
    </source>
</evidence>
<gene>
    <name evidence="12" type="ORF">BEMITA_LOCUS9155</name>
</gene>
<dbReference type="PRINTS" id="PR00625">
    <property type="entry name" value="JDOMAIN"/>
</dbReference>
<accession>A0A9P0AF65</accession>
<dbReference type="InterPro" id="IPR004179">
    <property type="entry name" value="Sec63-dom"/>
</dbReference>
<evidence type="ECO:0000313" key="13">
    <source>
        <dbReference type="Proteomes" id="UP001152759"/>
    </source>
</evidence>
<protein>
    <recommendedName>
        <fullName evidence="11">J domain-containing protein</fullName>
    </recommendedName>
</protein>
<dbReference type="Pfam" id="PF02889">
    <property type="entry name" value="Sec63"/>
    <property type="match status" value="2"/>
</dbReference>
<dbReference type="InterPro" id="IPR035892">
    <property type="entry name" value="C2_domain_sf"/>
</dbReference>
<feature type="compositionally biased region" description="Polar residues" evidence="9">
    <location>
        <begin position="568"/>
        <end position="583"/>
    </location>
</feature>
<dbReference type="PANTHER" id="PTHR24075">
    <property type="entry name" value="SEC63 DOMAIN-CONTAINING"/>
    <property type="match status" value="1"/>
</dbReference>
<feature type="transmembrane region" description="Helical" evidence="10">
    <location>
        <begin position="74"/>
        <end position="92"/>
    </location>
</feature>
<dbReference type="SMART" id="SM00271">
    <property type="entry name" value="DnaJ"/>
    <property type="match status" value="1"/>
</dbReference>
<dbReference type="GO" id="GO:0031207">
    <property type="term" value="C:Sec62/Sec63 complex"/>
    <property type="evidence" value="ECO:0007669"/>
    <property type="project" value="TreeGrafter"/>
</dbReference>
<feature type="region of interest" description="Disordered" evidence="9">
    <location>
        <begin position="698"/>
        <end position="744"/>
    </location>
</feature>
<proteinExistence type="predicted"/>
<keyword evidence="2" id="KW-0813">Transport</keyword>
<dbReference type="GO" id="GO:0008320">
    <property type="term" value="F:protein transmembrane transporter activity"/>
    <property type="evidence" value="ECO:0007669"/>
    <property type="project" value="TreeGrafter"/>
</dbReference>
<keyword evidence="5" id="KW-0653">Protein transport</keyword>
<feature type="transmembrane region" description="Helical" evidence="10">
    <location>
        <begin position="15"/>
        <end position="35"/>
    </location>
</feature>
<feature type="compositionally biased region" description="Basic and acidic residues" evidence="9">
    <location>
        <begin position="523"/>
        <end position="534"/>
    </location>
</feature>
<sequence length="744" mass="86140">MGGQKFQYDESGGTFFYFLISFLALLLIPGTYCWWPSADKEDSRRGEAECRCDGCKKKKQLRRSSDSWKGIKRLFIKLILLAGWVALGYLTYRVFQFDYEYANFDPYDILGVKMGAKESEIKKAYRKLTLIYHPDKETGDEKAFMKLTKAYQALTDDESRRNWEKYGNPDGPGAMSFGIALPSWIVEKENSIWVLGLYALVFMVALPTIVGMWWYKSIRYSSNQVLLETIRTYYAFIPLTPFMQLKRVIMLIGASYEFERRFNSEIVERESDNYEVPKLMKQIENLGEKNRERPLCYKYSIKARALIHAHLSRIPLNPETLDRDRMYVIKKCPALINEMINCVVQLIKFSYYSGGESKFIYIETVENCMKLSPMIVQALWEHKSPLLQLPYVTEDTLRCFNNNKRQIRTLIQLARLKNEDRRNMFRFLTDEEYEDVMKVLGRMPYLDFSVKSEVIDDDTSTVYTAGATVTVTCTLWRRNMSILFGDEKGEKVETYEDKNNAKLAAEKVAAQQKPGKKAGKGKQRNERKLIKEQIHANAKKSNSAASTKSKESTGSMILNETPEHTSSEKSNVGNGNISKTQDTNSEDDDDDWEKFQTGANKRDKALEGRSKVSHSVHCPYFPEDKQEYWWVYITDRKSRSLLTAVYHVTELVEKEEIQLKFTAPKWKGVYTFTVCVRSDSYLGFDQMHDIKLDVQEAPEVPTEHPQWQISDDEEESKDDGNSSDGSEFTTDEDVDEEDLNIDPN</sequence>
<keyword evidence="3 10" id="KW-0812">Transmembrane</keyword>
<keyword evidence="13" id="KW-1185">Reference proteome</keyword>
<reference evidence="12" key="1">
    <citation type="submission" date="2021-12" db="EMBL/GenBank/DDBJ databases">
        <authorList>
            <person name="King R."/>
        </authorList>
    </citation>
    <scope>NUCLEOTIDE SEQUENCE</scope>
</reference>
<evidence type="ECO:0000313" key="12">
    <source>
        <dbReference type="EMBL" id="CAH0390434.1"/>
    </source>
</evidence>
<evidence type="ECO:0000256" key="5">
    <source>
        <dbReference type="ARBA" id="ARBA00022927"/>
    </source>
</evidence>
<dbReference type="Proteomes" id="UP001152759">
    <property type="component" value="Chromosome 5"/>
</dbReference>
<feature type="transmembrane region" description="Helical" evidence="10">
    <location>
        <begin position="192"/>
        <end position="215"/>
    </location>
</feature>
<dbReference type="InterPro" id="IPR014756">
    <property type="entry name" value="Ig_E-set"/>
</dbReference>
<evidence type="ECO:0000256" key="1">
    <source>
        <dbReference type="ARBA" id="ARBA00004477"/>
    </source>
</evidence>
<dbReference type="KEGG" id="btab:109037340"/>
<evidence type="ECO:0000256" key="3">
    <source>
        <dbReference type="ARBA" id="ARBA00022692"/>
    </source>
</evidence>
<dbReference type="Gene3D" id="2.60.40.150">
    <property type="entry name" value="C2 domain"/>
    <property type="match status" value="1"/>
</dbReference>
<name>A0A9P0AF65_BEMTA</name>
<dbReference type="PROSITE" id="PS50076">
    <property type="entry name" value="DNAJ_2"/>
    <property type="match status" value="1"/>
</dbReference>
<keyword evidence="8" id="KW-0143">Chaperone</keyword>
<feature type="region of interest" description="Disordered" evidence="9">
    <location>
        <begin position="506"/>
        <end position="613"/>
    </location>
</feature>
<evidence type="ECO:0000256" key="2">
    <source>
        <dbReference type="ARBA" id="ARBA00022448"/>
    </source>
</evidence>
<dbReference type="FunFam" id="2.60.40.150:FF:000184">
    <property type="entry name" value="Translocation protein SEC63"/>
    <property type="match status" value="1"/>
</dbReference>
<dbReference type="CDD" id="cd06257">
    <property type="entry name" value="DnaJ"/>
    <property type="match status" value="1"/>
</dbReference>
<dbReference type="SUPFAM" id="SSF81296">
    <property type="entry name" value="E set domains"/>
    <property type="match status" value="1"/>
</dbReference>
<dbReference type="Gene3D" id="1.10.3380.10">
    <property type="entry name" value="Sec63 N-terminal domain-like domain"/>
    <property type="match status" value="1"/>
</dbReference>
<feature type="compositionally biased region" description="Acidic residues" evidence="9">
    <location>
        <begin position="729"/>
        <end position="744"/>
    </location>
</feature>
<dbReference type="OrthoDB" id="1734229at2759"/>
<dbReference type="GO" id="GO:0006614">
    <property type="term" value="P:SRP-dependent cotranslational protein targeting to membrane"/>
    <property type="evidence" value="ECO:0007669"/>
    <property type="project" value="TreeGrafter"/>
</dbReference>
<dbReference type="EMBL" id="OU963866">
    <property type="protein sequence ID" value="CAH0390434.1"/>
    <property type="molecule type" value="Genomic_DNA"/>
</dbReference>
<keyword evidence="7 10" id="KW-0472">Membrane</keyword>
<dbReference type="SMART" id="SM00973">
    <property type="entry name" value="Sec63"/>
    <property type="match status" value="1"/>
</dbReference>
<evidence type="ECO:0000256" key="8">
    <source>
        <dbReference type="ARBA" id="ARBA00023186"/>
    </source>
</evidence>
<feature type="domain" description="J" evidence="11">
    <location>
        <begin position="105"/>
        <end position="167"/>
    </location>
</feature>